<dbReference type="InterPro" id="IPR013970">
    <property type="entry name" value="Rfa2"/>
</dbReference>
<evidence type="ECO:0000256" key="3">
    <source>
        <dbReference type="ARBA" id="ARBA00023242"/>
    </source>
</evidence>
<dbReference type="Proteomes" id="UP000236319">
    <property type="component" value="Unassembled WGS sequence"/>
</dbReference>
<evidence type="ECO:0000256" key="2">
    <source>
        <dbReference type="ARBA" id="ARBA00009761"/>
    </source>
</evidence>
<dbReference type="GO" id="GO:0003677">
    <property type="term" value="F:DNA binding"/>
    <property type="evidence" value="ECO:0007669"/>
    <property type="project" value="InterPro"/>
</dbReference>
<dbReference type="GO" id="GO:0006310">
    <property type="term" value="P:DNA recombination"/>
    <property type="evidence" value="ECO:0007669"/>
    <property type="project" value="InterPro"/>
</dbReference>
<evidence type="ECO:0000313" key="5">
    <source>
        <dbReference type="Proteomes" id="UP000236319"/>
    </source>
</evidence>
<dbReference type="InterPro" id="IPR012340">
    <property type="entry name" value="NA-bd_OB-fold"/>
</dbReference>
<dbReference type="GeneID" id="39873715"/>
<dbReference type="AlphaFoldDB" id="A0A2H6KAD4"/>
<evidence type="ECO:0000313" key="4">
    <source>
        <dbReference type="EMBL" id="GBE59945.1"/>
    </source>
</evidence>
<dbReference type="GO" id="GO:0006281">
    <property type="term" value="P:DNA repair"/>
    <property type="evidence" value="ECO:0007669"/>
    <property type="project" value="InterPro"/>
</dbReference>
<dbReference type="Pfam" id="PF08661">
    <property type="entry name" value="Rep_fac-A_3"/>
    <property type="match status" value="1"/>
</dbReference>
<reference evidence="4 5" key="1">
    <citation type="journal article" date="2017" name="BMC Genomics">
        <title>Whole-genome assembly of Babesia ovata and comparative genomics between closely related pathogens.</title>
        <authorList>
            <person name="Yamagishi J."/>
            <person name="Asada M."/>
            <person name="Hakimi H."/>
            <person name="Tanaka T.Q."/>
            <person name="Sugimoto C."/>
            <person name="Kawazu S."/>
        </authorList>
    </citation>
    <scope>NUCLEOTIDE SEQUENCE [LARGE SCALE GENOMIC DNA]</scope>
    <source>
        <strain evidence="4 5">Miyake</strain>
    </source>
</reference>
<keyword evidence="3" id="KW-0539">Nucleus</keyword>
<dbReference type="EMBL" id="BDSA01000001">
    <property type="protein sequence ID" value="GBE59945.1"/>
    <property type="molecule type" value="Genomic_DNA"/>
</dbReference>
<dbReference type="GO" id="GO:0006260">
    <property type="term" value="P:DNA replication"/>
    <property type="evidence" value="ECO:0007669"/>
    <property type="project" value="InterPro"/>
</dbReference>
<dbReference type="RefSeq" id="XP_028866188.1">
    <property type="nucleotide sequence ID" value="XM_029010355.1"/>
</dbReference>
<evidence type="ECO:0000256" key="1">
    <source>
        <dbReference type="ARBA" id="ARBA00004123"/>
    </source>
</evidence>
<sequence length="186" mass="21652">MTEGFLDIDTRSQIPRLCNYEMLRNRIGSTVRVVGRIISIDKNNLIIQTPDGAKVLCALNQQATLQTMQVVEIYAVVLLDTRQRGNTVYLQQYGQIHKWDETTNMEHLNTAIILSNNPRIAKYLNQLNHNKGRGQCITLLVRSTDKDLNNEVVYRDMETYTRLRTQRYYEGNHFANRQASRLYPVF</sequence>
<dbReference type="VEuPathDB" id="PiroplasmaDB:BOVATA_014380"/>
<dbReference type="SUPFAM" id="SSF50249">
    <property type="entry name" value="Nucleic acid-binding proteins"/>
    <property type="match status" value="1"/>
</dbReference>
<protein>
    <submittedName>
        <fullName evidence="4">Related to single-stranded DNA binding 12k chain, putative</fullName>
    </submittedName>
</protein>
<dbReference type="GO" id="GO:0031981">
    <property type="term" value="C:nuclear lumen"/>
    <property type="evidence" value="ECO:0007669"/>
    <property type="project" value="UniProtKB-ARBA"/>
</dbReference>
<dbReference type="OrthoDB" id="188186at2759"/>
<proteinExistence type="inferred from homology"/>
<comment type="caution">
    <text evidence="4">The sequence shown here is derived from an EMBL/GenBank/DDBJ whole genome shotgun (WGS) entry which is preliminary data.</text>
</comment>
<comment type="subcellular location">
    <subcellularLocation>
        <location evidence="1">Nucleus</location>
    </subcellularLocation>
</comment>
<gene>
    <name evidence="4" type="ORF">BOVATA_014380</name>
</gene>
<name>A0A2H6KAD4_9APIC</name>
<keyword evidence="5" id="KW-1185">Reference proteome</keyword>
<organism evidence="4 5">
    <name type="scientific">Babesia ovata</name>
    <dbReference type="NCBI Taxonomy" id="189622"/>
    <lineage>
        <taxon>Eukaryota</taxon>
        <taxon>Sar</taxon>
        <taxon>Alveolata</taxon>
        <taxon>Apicomplexa</taxon>
        <taxon>Aconoidasida</taxon>
        <taxon>Piroplasmida</taxon>
        <taxon>Babesiidae</taxon>
        <taxon>Babesia</taxon>
    </lineage>
</organism>
<accession>A0A2H6KAD4</accession>
<comment type="similarity">
    <text evidence="2">Belongs to the replication factor A protein 3 family.</text>
</comment>
<dbReference type="Gene3D" id="2.40.50.140">
    <property type="entry name" value="Nucleic acid-binding proteins"/>
    <property type="match status" value="1"/>
</dbReference>